<accession>A0A9Q8Y9C9</accession>
<protein>
    <submittedName>
        <fullName evidence="1">Uncharacterized protein</fullName>
    </submittedName>
</protein>
<dbReference type="AlphaFoldDB" id="A0A9Q8Y9C9"/>
<gene>
    <name evidence="1" type="ORF">NE863_05250</name>
</gene>
<dbReference type="Proteomes" id="UP001055460">
    <property type="component" value="Chromosome"/>
</dbReference>
<evidence type="ECO:0000313" key="1">
    <source>
        <dbReference type="EMBL" id="USJ24391.1"/>
    </source>
</evidence>
<dbReference type="EMBL" id="CP098807">
    <property type="protein sequence ID" value="USJ24391.1"/>
    <property type="molecule type" value="Genomic_DNA"/>
</dbReference>
<reference evidence="1" key="1">
    <citation type="submission" date="2022-06" db="EMBL/GenBank/DDBJ databases">
        <title>Physiological and biochemical characterization and genomic elucidation of a strain of the genus Ensifer adhaerens M8 that combines arsenic oxidation and chromium reduction.</title>
        <authorList>
            <person name="Li X."/>
            <person name="Yu c."/>
        </authorList>
    </citation>
    <scope>NUCLEOTIDE SEQUENCE</scope>
    <source>
        <strain evidence="1">M8</strain>
    </source>
</reference>
<dbReference type="RefSeq" id="WP_210187431.1">
    <property type="nucleotide sequence ID" value="NZ_CP098807.1"/>
</dbReference>
<evidence type="ECO:0000313" key="2">
    <source>
        <dbReference type="Proteomes" id="UP001055460"/>
    </source>
</evidence>
<name>A0A9Q8Y9C9_ENSAD</name>
<proteinExistence type="predicted"/>
<organism evidence="1 2">
    <name type="scientific">Ensifer adhaerens</name>
    <name type="common">Sinorhizobium morelense</name>
    <dbReference type="NCBI Taxonomy" id="106592"/>
    <lineage>
        <taxon>Bacteria</taxon>
        <taxon>Pseudomonadati</taxon>
        <taxon>Pseudomonadota</taxon>
        <taxon>Alphaproteobacteria</taxon>
        <taxon>Hyphomicrobiales</taxon>
        <taxon>Rhizobiaceae</taxon>
        <taxon>Sinorhizobium/Ensifer group</taxon>
        <taxon>Ensifer</taxon>
    </lineage>
</organism>
<sequence length="157" mass="16958">MVIEHVLSAAAKSSLTNPAALAPVRWAVVLLCGFVVWSPANAQEGSDWAEMSSGATQVSGLGAVRYSVGYSNIGYDHFRSEIVVEWRDGGKRTQTIYEGIYDNPPAKVWGANDHLCVSMEACARSTDACTVEVIAYRYDVGAKSFAELADGGEFCRR</sequence>